<sequence>MSETVPVRCPSCLHEHLFTASAYPCVCGEPVAPPLLPGVRPEQVFSRTWDEEWVLVRCAGCGRQDHWPQPELGCGCGAVLRVAVRPVEPPSVLHRAAGPGSAPLAPPSHIPLPRTARPPRPSFRPVAIRSALDAVAVAESYVRWLGFAGVERGTPAYGTVDEPPGRGVADTRGTGGGGIDGSGPDDRATGDRAADDGATGDGEPFVLTGPGVTARVDPSLRPVGVRAVECLWLSGLVSSTAMAFFSLGGYADEARSRADELRVPLFALDRAGAPRPVNGPAAELISTGA</sequence>
<protein>
    <submittedName>
        <fullName evidence="2">Uncharacterized protein</fullName>
    </submittedName>
</protein>
<name>B5GRM6_STRCL</name>
<evidence type="ECO:0000256" key="1">
    <source>
        <dbReference type="SAM" id="MobiDB-lite"/>
    </source>
</evidence>
<dbReference type="GeneID" id="93728577"/>
<dbReference type="Proteomes" id="UP000002357">
    <property type="component" value="Chromosome"/>
</dbReference>
<feature type="compositionally biased region" description="Basic and acidic residues" evidence="1">
    <location>
        <begin position="184"/>
        <end position="195"/>
    </location>
</feature>
<dbReference type="KEGG" id="sclf:BB341_04010"/>
<accession>B5GRM6</accession>
<reference evidence="2 3" key="1">
    <citation type="journal article" date="2010" name="Genome Biol. Evol.">
        <title>The sequence of a 1.8-mb bacterial linear plasmid reveals a rich evolutionary reservoir of secondary metabolic pathways.</title>
        <authorList>
            <person name="Medema M.H."/>
            <person name="Trefzer A."/>
            <person name="Kovalchuk A."/>
            <person name="van den Berg M."/>
            <person name="Mueller U."/>
            <person name="Heijne W."/>
            <person name="Wu L."/>
            <person name="Alam M.T."/>
            <person name="Ronning C.M."/>
            <person name="Nierman W.C."/>
            <person name="Bovenberg R.A.L."/>
            <person name="Breitling R."/>
            <person name="Takano E."/>
        </authorList>
    </citation>
    <scope>NUCLEOTIDE SEQUENCE [LARGE SCALE GENOMIC DNA]</scope>
    <source>
        <strain evidence="3">ATCC 27064 / DSM 738 / JCM 4710 / NBRC 13307 / NCIMB 12785 / NRRL 3585 / VKM Ac-602</strain>
    </source>
</reference>
<proteinExistence type="predicted"/>
<evidence type="ECO:0000313" key="3">
    <source>
        <dbReference type="Proteomes" id="UP000002357"/>
    </source>
</evidence>
<dbReference type="RefSeq" id="WP_003954452.1">
    <property type="nucleotide sequence ID" value="NZ_CM000913.1"/>
</dbReference>
<feature type="region of interest" description="Disordered" evidence="1">
    <location>
        <begin position="153"/>
        <end position="213"/>
    </location>
</feature>
<feature type="region of interest" description="Disordered" evidence="1">
    <location>
        <begin position="93"/>
        <end position="120"/>
    </location>
</feature>
<dbReference type="eggNOG" id="ENOG5033UMM">
    <property type="taxonomic scope" value="Bacteria"/>
</dbReference>
<feature type="compositionally biased region" description="Pro residues" evidence="1">
    <location>
        <begin position="104"/>
        <end position="120"/>
    </location>
</feature>
<gene>
    <name evidence="2" type="ORF">SCLAV_4989</name>
</gene>
<evidence type="ECO:0000313" key="2">
    <source>
        <dbReference type="EMBL" id="EFG10062.1"/>
    </source>
</evidence>
<dbReference type="OrthoDB" id="4978993at2"/>
<dbReference type="STRING" id="1901.BB341_04010"/>
<dbReference type="EMBL" id="CM000913">
    <property type="protein sequence ID" value="EFG10062.1"/>
    <property type="molecule type" value="Genomic_DNA"/>
</dbReference>
<keyword evidence="3" id="KW-1185">Reference proteome</keyword>
<organism evidence="2 3">
    <name type="scientific">Streptomyces clavuligerus</name>
    <dbReference type="NCBI Taxonomy" id="1901"/>
    <lineage>
        <taxon>Bacteria</taxon>
        <taxon>Bacillati</taxon>
        <taxon>Actinomycetota</taxon>
        <taxon>Actinomycetes</taxon>
        <taxon>Kitasatosporales</taxon>
        <taxon>Streptomycetaceae</taxon>
        <taxon>Streptomyces</taxon>
    </lineage>
</organism>
<dbReference type="AlphaFoldDB" id="B5GRM6"/>